<accession>A0A1X2GF96</accession>
<reference evidence="2 3" key="1">
    <citation type="submission" date="2016-07" db="EMBL/GenBank/DDBJ databases">
        <title>Pervasive Adenine N6-methylation of Active Genes in Fungi.</title>
        <authorList>
            <consortium name="DOE Joint Genome Institute"/>
            <person name="Mondo S.J."/>
            <person name="Dannebaum R.O."/>
            <person name="Kuo R.C."/>
            <person name="Labutti K."/>
            <person name="Haridas S."/>
            <person name="Kuo A."/>
            <person name="Salamov A."/>
            <person name="Ahrendt S.R."/>
            <person name="Lipzen A."/>
            <person name="Sullivan W."/>
            <person name="Andreopoulos W.B."/>
            <person name="Clum A."/>
            <person name="Lindquist E."/>
            <person name="Daum C."/>
            <person name="Ramamoorthy G.K."/>
            <person name="Gryganskyi A."/>
            <person name="Culley D."/>
            <person name="Magnuson J.K."/>
            <person name="James T.Y."/>
            <person name="O'Malley M.A."/>
            <person name="Stajich J.E."/>
            <person name="Spatafora J.W."/>
            <person name="Visel A."/>
            <person name="Grigoriev I.V."/>
        </authorList>
    </citation>
    <scope>NUCLEOTIDE SEQUENCE [LARGE SCALE GENOMIC DNA]</scope>
    <source>
        <strain evidence="2 3">NRRL 3301</strain>
    </source>
</reference>
<keyword evidence="3" id="KW-1185">Reference proteome</keyword>
<evidence type="ECO:0000313" key="3">
    <source>
        <dbReference type="Proteomes" id="UP000242146"/>
    </source>
</evidence>
<name>A0A1X2GF96_9FUNG</name>
<gene>
    <name evidence="2" type="ORF">DM01DRAFT_1408307</name>
</gene>
<evidence type="ECO:0000256" key="1">
    <source>
        <dbReference type="SAM" id="MobiDB-lite"/>
    </source>
</evidence>
<dbReference type="Proteomes" id="UP000242146">
    <property type="component" value="Unassembled WGS sequence"/>
</dbReference>
<proteinExistence type="predicted"/>
<evidence type="ECO:0000313" key="2">
    <source>
        <dbReference type="EMBL" id="ORX52436.1"/>
    </source>
</evidence>
<comment type="caution">
    <text evidence="2">The sequence shown here is derived from an EMBL/GenBank/DDBJ whole genome shotgun (WGS) entry which is preliminary data.</text>
</comment>
<protein>
    <submittedName>
        <fullName evidence="2">Uncharacterized protein</fullName>
    </submittedName>
</protein>
<feature type="compositionally biased region" description="Low complexity" evidence="1">
    <location>
        <begin position="222"/>
        <end position="234"/>
    </location>
</feature>
<organism evidence="2 3">
    <name type="scientific">Hesseltinella vesiculosa</name>
    <dbReference type="NCBI Taxonomy" id="101127"/>
    <lineage>
        <taxon>Eukaryota</taxon>
        <taxon>Fungi</taxon>
        <taxon>Fungi incertae sedis</taxon>
        <taxon>Mucoromycota</taxon>
        <taxon>Mucoromycotina</taxon>
        <taxon>Mucoromycetes</taxon>
        <taxon>Mucorales</taxon>
        <taxon>Cunninghamellaceae</taxon>
        <taxon>Hesseltinella</taxon>
    </lineage>
</organism>
<dbReference type="EMBL" id="MCGT01000018">
    <property type="protein sequence ID" value="ORX52436.1"/>
    <property type="molecule type" value="Genomic_DNA"/>
</dbReference>
<feature type="region of interest" description="Disordered" evidence="1">
    <location>
        <begin position="204"/>
        <end position="250"/>
    </location>
</feature>
<dbReference type="AlphaFoldDB" id="A0A1X2GF96"/>
<sequence length="443" mass="50317">MSISPSSANASDRFSAYSYRSSSTSYMSTARASEDISPCVVSDTESDKDLMIHSLNESLNIHKEILEKIHSEKEAHISKLECERQKELYEIEQTKQLLEEQMDRYNKLDAAYHVLLKELDTRKEDYQRMESKFYAHVKTIRATDDDLSTIHQELSHLASQLNNLCMGLKSRMDIDAASTYLYAFYKDQQDLMRQHLNSLPQPVQDEKKEVATSMEPNPPLDSPSSSSSSSSSLSAIQDDKDTDDQPVLSHPIRFEPRHVTMLTEKLVMDHLLAAIFDQPLHIGISVNSAYRDVTEWMSRYNMPWADRLRQQMSSLVANQAIYEEKDVIELATLALIDQLLNHLGHLYPVLQKLDHKDTLNQKKKIEAIVTRAARLSLAMQGQDIKVGHPRIQPGTPFDSQLMKPVGKGKTDGNVLFAITPPFIATDPNDQEHGFTIHAKVFCI</sequence>
<dbReference type="OrthoDB" id="2439595at2759"/>